<dbReference type="Proteomes" id="UP000245263">
    <property type="component" value="Chromosome 1"/>
</dbReference>
<evidence type="ECO:0000313" key="2">
    <source>
        <dbReference type="EMBL" id="BDA79072.1"/>
    </source>
</evidence>
<evidence type="ECO:0000313" key="3">
    <source>
        <dbReference type="Proteomes" id="UP000245263"/>
    </source>
</evidence>
<dbReference type="PANTHER" id="PTHR43575">
    <property type="entry name" value="PROTEIN ABCI7, CHLOROPLASTIC"/>
    <property type="match status" value="1"/>
</dbReference>
<dbReference type="Pfam" id="PF01458">
    <property type="entry name" value="SUFBD_core"/>
    <property type="match status" value="1"/>
</dbReference>
<organism evidence="2 3">
    <name type="scientific">Leptospira kobayashii</name>
    <dbReference type="NCBI Taxonomy" id="1917830"/>
    <lineage>
        <taxon>Bacteria</taxon>
        <taxon>Pseudomonadati</taxon>
        <taxon>Spirochaetota</taxon>
        <taxon>Spirochaetia</taxon>
        <taxon>Leptospirales</taxon>
        <taxon>Leptospiraceae</taxon>
        <taxon>Leptospira</taxon>
    </lineage>
</organism>
<sequence length="394" mass="44192">MAISLAKYPGNNLISANLLAEFKSKVGKSLENTIPPGPHDESWRKFPLGQFNLSDFNSSFAEGEFINIHSNLSRTEWTEENTSKVSQVLEELLKQANGNYFALFSLFHAKEYYYFEVDENRADILDWGFHSEETLSVSSVFLVRVGKNTSSKIKEGYKTISKTGNLHLFGSVSFYWLEESSDLKLQIREDYDSDLYHFRSVFSHQERDSKLNLSALPLGGFRGKTFYFPRLAGTGSEANISGLTALGKREFNDVEILVTHLADHTNSKLIYKTIVADKSHHIFTGNLHIPANLKKVTAHQESHNLSMSKKARAEAIPKLEVFAEDVSCTHGATVGDIDEEQLFYLLSRGLNSNEAKHLLVSAFYNEMISKIAFSEEDAAVLSVLIQEKILAGGD</sequence>
<dbReference type="EMBL" id="AP025028">
    <property type="protein sequence ID" value="BDA79072.1"/>
    <property type="molecule type" value="Genomic_DNA"/>
</dbReference>
<dbReference type="RefSeq" id="WP_242935162.1">
    <property type="nucleotide sequence ID" value="NZ_AP025028.1"/>
</dbReference>
<dbReference type="InterPro" id="IPR000825">
    <property type="entry name" value="SUF_FeS_clus_asmbl_SufBD_core"/>
</dbReference>
<dbReference type="PANTHER" id="PTHR43575:SF1">
    <property type="entry name" value="PROTEIN ABCI7, CHLOROPLASTIC"/>
    <property type="match status" value="1"/>
</dbReference>
<keyword evidence="3" id="KW-1185">Reference proteome</keyword>
<dbReference type="InterPro" id="IPR055346">
    <property type="entry name" value="Fe-S_cluster_assembly_SufBD"/>
</dbReference>
<gene>
    <name evidence="2" type="ORF">LPTSP3_g20020</name>
</gene>
<accession>A0ABM7USH7</accession>
<reference evidence="2 3" key="1">
    <citation type="submission" date="2021-08" db="EMBL/GenBank/DDBJ databases">
        <title>Complete genome sequence of Leptospira kobayashii strain E30.</title>
        <authorList>
            <person name="Nakao R."/>
            <person name="Nakamura S."/>
            <person name="Masuzawa T."/>
            <person name="Koizumi N."/>
        </authorList>
    </citation>
    <scope>NUCLEOTIDE SEQUENCE [LARGE SCALE GENOMIC DNA]</scope>
    <source>
        <strain evidence="2 3">E30</strain>
    </source>
</reference>
<evidence type="ECO:0000259" key="1">
    <source>
        <dbReference type="Pfam" id="PF01458"/>
    </source>
</evidence>
<proteinExistence type="predicted"/>
<dbReference type="SUPFAM" id="SSF101960">
    <property type="entry name" value="Stabilizer of iron transporter SufD"/>
    <property type="match status" value="1"/>
</dbReference>
<feature type="domain" description="SUF system FeS cluster assembly SufBD core" evidence="1">
    <location>
        <begin position="136"/>
        <end position="363"/>
    </location>
</feature>
<name>A0ABM7USH7_9LEPT</name>
<dbReference type="InterPro" id="IPR037284">
    <property type="entry name" value="SUF_FeS_clus_asmbl_SufBD_sf"/>
</dbReference>
<protein>
    <submittedName>
        <fullName evidence="2">Fe-S cluster assembly protein SufD</fullName>
    </submittedName>
</protein>